<evidence type="ECO:0000313" key="9">
    <source>
        <dbReference type="EMBL" id="CAD8966999.1"/>
    </source>
</evidence>
<feature type="coiled-coil region" evidence="7">
    <location>
        <begin position="441"/>
        <end position="488"/>
    </location>
</feature>
<evidence type="ECO:0000256" key="7">
    <source>
        <dbReference type="SAM" id="Coils"/>
    </source>
</evidence>
<keyword evidence="3 6" id="KW-0547">Nucleotide-binding</keyword>
<accession>A0A6U4NPV8</accession>
<dbReference type="InterPro" id="IPR027417">
    <property type="entry name" value="P-loop_NTPase"/>
</dbReference>
<dbReference type="GO" id="GO:0007052">
    <property type="term" value="P:mitotic spindle organization"/>
    <property type="evidence" value="ECO:0007669"/>
    <property type="project" value="TreeGrafter"/>
</dbReference>
<evidence type="ECO:0000256" key="4">
    <source>
        <dbReference type="ARBA" id="ARBA00022840"/>
    </source>
</evidence>
<protein>
    <recommendedName>
        <fullName evidence="8">Kinesin motor domain-containing protein</fullName>
    </recommendedName>
</protein>
<feature type="coiled-coil region" evidence="7">
    <location>
        <begin position="389"/>
        <end position="416"/>
    </location>
</feature>
<dbReference type="GO" id="GO:0005524">
    <property type="term" value="F:ATP binding"/>
    <property type="evidence" value="ECO:0007669"/>
    <property type="project" value="UniProtKB-UniRule"/>
</dbReference>
<feature type="binding site" evidence="6">
    <location>
        <begin position="81"/>
        <end position="88"/>
    </location>
    <ligand>
        <name>ATP</name>
        <dbReference type="ChEBI" id="CHEBI:30616"/>
    </ligand>
</feature>
<dbReference type="PANTHER" id="PTHR47969:SF15">
    <property type="entry name" value="CHROMOSOME-ASSOCIATED KINESIN KIF4A-RELATED"/>
    <property type="match status" value="1"/>
</dbReference>
<dbReference type="GO" id="GO:0005875">
    <property type="term" value="C:microtubule associated complex"/>
    <property type="evidence" value="ECO:0007669"/>
    <property type="project" value="TreeGrafter"/>
</dbReference>
<gene>
    <name evidence="9" type="ORF">HAND00432_LOCUS18293</name>
</gene>
<dbReference type="PROSITE" id="PS50067">
    <property type="entry name" value="KINESIN_MOTOR_2"/>
    <property type="match status" value="1"/>
</dbReference>
<evidence type="ECO:0000256" key="5">
    <source>
        <dbReference type="ARBA" id="ARBA00023054"/>
    </source>
</evidence>
<keyword evidence="2" id="KW-0963">Cytoplasm</keyword>
<evidence type="ECO:0000256" key="6">
    <source>
        <dbReference type="PROSITE-ProRule" id="PRU00283"/>
    </source>
</evidence>
<evidence type="ECO:0000256" key="3">
    <source>
        <dbReference type="ARBA" id="ARBA00022741"/>
    </source>
</evidence>
<dbReference type="PANTHER" id="PTHR47969">
    <property type="entry name" value="CHROMOSOME-ASSOCIATED KINESIN KIF4A-RELATED"/>
    <property type="match status" value="1"/>
</dbReference>
<keyword evidence="6" id="KW-0505">Motor protein</keyword>
<keyword evidence="4 6" id="KW-0067">ATP-binding</keyword>
<name>A0A6U4NPV8_HEMAN</name>
<comment type="subcellular location">
    <subcellularLocation>
        <location evidence="1">Cytoplasm</location>
    </subcellularLocation>
</comment>
<dbReference type="InterPro" id="IPR036961">
    <property type="entry name" value="Kinesin_motor_dom_sf"/>
</dbReference>
<dbReference type="GO" id="GO:0008017">
    <property type="term" value="F:microtubule binding"/>
    <property type="evidence" value="ECO:0007669"/>
    <property type="project" value="InterPro"/>
</dbReference>
<dbReference type="GO" id="GO:0007018">
    <property type="term" value="P:microtubule-based movement"/>
    <property type="evidence" value="ECO:0007669"/>
    <property type="project" value="InterPro"/>
</dbReference>
<dbReference type="Gene3D" id="3.40.850.10">
    <property type="entry name" value="Kinesin motor domain"/>
    <property type="match status" value="1"/>
</dbReference>
<dbReference type="SMART" id="SM00129">
    <property type="entry name" value="KISc"/>
    <property type="match status" value="1"/>
</dbReference>
<dbReference type="InterPro" id="IPR001752">
    <property type="entry name" value="Kinesin_motor_dom"/>
</dbReference>
<dbReference type="GO" id="GO:0051231">
    <property type="term" value="P:spindle elongation"/>
    <property type="evidence" value="ECO:0007669"/>
    <property type="project" value="TreeGrafter"/>
</dbReference>
<feature type="domain" description="Kinesin motor" evidence="8">
    <location>
        <begin position="9"/>
        <end position="380"/>
    </location>
</feature>
<keyword evidence="5 7" id="KW-0175">Coiled coil</keyword>
<dbReference type="GO" id="GO:0005737">
    <property type="term" value="C:cytoplasm"/>
    <property type="evidence" value="ECO:0007669"/>
    <property type="project" value="UniProtKB-SubCell"/>
</dbReference>
<dbReference type="PRINTS" id="PR00380">
    <property type="entry name" value="KINESINHEAVY"/>
</dbReference>
<evidence type="ECO:0000256" key="2">
    <source>
        <dbReference type="ARBA" id="ARBA00022490"/>
    </source>
</evidence>
<evidence type="ECO:0000256" key="1">
    <source>
        <dbReference type="ARBA" id="ARBA00004496"/>
    </source>
</evidence>
<evidence type="ECO:0000259" key="8">
    <source>
        <dbReference type="PROSITE" id="PS50067"/>
    </source>
</evidence>
<sequence>MPPKDGSKRVSVAIRLRPLAADSQSKIAVSGTGTVSVSGHSFNYASAVVAGSDQSAAHQAIAAPLIQKMLEGYSCALLAYGQTGSGKTHTMYGPPGCLTEASVQEAGGDCPADWGLFPRTALELLQVPGLGSMHASVVEVYQEHAFDLLSDRAALSVGFKRADSGLMRYDGPEAYAKYVEHSRRGIVKAQERAAENAAANKKAAVFRSGSAPVAGTDDEFQTVGEAFWELKTAQDVAKLARTVELTRTALGHQLNARSSRSHCLVTLNITQHVGSKVTKRQFLFADLAGSERIAKSGVEGVGKKQATVINGSLTVLGKVIKSIAEGVQHVPWRESTLTMLLRSALGGKSCSSVVINVSSEEEHSEETFCSLEFGKRMSTVRSRAAVVVEEDAGSEVADLERKLAKVQAEMAMLRDKGAGGRFAADAVPCEMRGLIENRKRMAEEGKQVAQARTELAELKGRGGDASAREALEARIKTHEAEALNLRDIILRQESIPGFWIPPTPRYVTLEAEEKRLVTKLKIFKASGGAVAAGSIEGQFLRKMGI</sequence>
<comment type="similarity">
    <text evidence="6">Belongs to the TRAFAC class myosin-kinesin ATPase superfamily. Kinesin family.</text>
</comment>
<dbReference type="Pfam" id="PF00225">
    <property type="entry name" value="Kinesin"/>
    <property type="match status" value="2"/>
</dbReference>
<dbReference type="AlphaFoldDB" id="A0A6U4NPV8"/>
<proteinExistence type="inferred from homology"/>
<dbReference type="SUPFAM" id="SSF52540">
    <property type="entry name" value="P-loop containing nucleoside triphosphate hydrolases"/>
    <property type="match status" value="1"/>
</dbReference>
<dbReference type="EMBL" id="HBFX01030344">
    <property type="protein sequence ID" value="CAD8966999.1"/>
    <property type="molecule type" value="Transcribed_RNA"/>
</dbReference>
<dbReference type="GO" id="GO:0003777">
    <property type="term" value="F:microtubule motor activity"/>
    <property type="evidence" value="ECO:0007669"/>
    <property type="project" value="InterPro"/>
</dbReference>
<organism evidence="9">
    <name type="scientific">Hemiselmis andersenii</name>
    <name type="common">Cryptophyte alga</name>
    <dbReference type="NCBI Taxonomy" id="464988"/>
    <lineage>
        <taxon>Eukaryota</taxon>
        <taxon>Cryptophyceae</taxon>
        <taxon>Cryptomonadales</taxon>
        <taxon>Hemiselmidaceae</taxon>
        <taxon>Hemiselmis</taxon>
    </lineage>
</organism>
<reference evidence="9" key="1">
    <citation type="submission" date="2021-01" db="EMBL/GenBank/DDBJ databases">
        <authorList>
            <person name="Corre E."/>
            <person name="Pelletier E."/>
            <person name="Niang G."/>
            <person name="Scheremetjew M."/>
            <person name="Finn R."/>
            <person name="Kale V."/>
            <person name="Holt S."/>
            <person name="Cochrane G."/>
            <person name="Meng A."/>
            <person name="Brown T."/>
            <person name="Cohen L."/>
        </authorList>
    </citation>
    <scope>NUCLEOTIDE SEQUENCE</scope>
    <source>
        <strain evidence="9">CCMP644</strain>
    </source>
</reference>
<dbReference type="InterPro" id="IPR027640">
    <property type="entry name" value="Kinesin-like_fam"/>
</dbReference>